<organism evidence="1 2">
    <name type="scientific">Trichoderma harzianum CBS 226.95</name>
    <dbReference type="NCBI Taxonomy" id="983964"/>
    <lineage>
        <taxon>Eukaryota</taxon>
        <taxon>Fungi</taxon>
        <taxon>Dikarya</taxon>
        <taxon>Ascomycota</taxon>
        <taxon>Pezizomycotina</taxon>
        <taxon>Sordariomycetes</taxon>
        <taxon>Hypocreomycetidae</taxon>
        <taxon>Hypocreales</taxon>
        <taxon>Hypocreaceae</taxon>
        <taxon>Trichoderma</taxon>
    </lineage>
</organism>
<dbReference type="RefSeq" id="XP_024768863.1">
    <property type="nucleotide sequence ID" value="XM_024921183.1"/>
</dbReference>
<reference evidence="1 2" key="1">
    <citation type="submission" date="2016-07" db="EMBL/GenBank/DDBJ databases">
        <title>Multiple horizontal gene transfer events from other fungi enriched the ability of initially mycotrophic Trichoderma (Ascomycota) to feed on dead plant biomass.</title>
        <authorList>
            <consortium name="DOE Joint Genome Institute"/>
            <person name="Aerts A."/>
            <person name="Atanasova L."/>
            <person name="Chenthamara K."/>
            <person name="Zhang J."/>
            <person name="Grujic M."/>
            <person name="Henrissat B."/>
            <person name="Kuo A."/>
            <person name="Salamov A."/>
            <person name="Lipzen A."/>
            <person name="Labutti K."/>
            <person name="Barry K."/>
            <person name="Miao Y."/>
            <person name="Rahimi M.J."/>
            <person name="Shen Q."/>
            <person name="Grigoriev I.V."/>
            <person name="Kubicek C.P."/>
            <person name="Druzhinina I.S."/>
        </authorList>
    </citation>
    <scope>NUCLEOTIDE SEQUENCE [LARGE SCALE GENOMIC DNA]</scope>
    <source>
        <strain evidence="1 2">CBS 226.95</strain>
    </source>
</reference>
<accession>A0A2T3ZWJ0</accession>
<evidence type="ECO:0000313" key="2">
    <source>
        <dbReference type="Proteomes" id="UP000241690"/>
    </source>
</evidence>
<gene>
    <name evidence="1" type="ORF">M431DRAFT_545722</name>
</gene>
<name>A0A2T3ZWJ0_TRIHA</name>
<evidence type="ECO:0000313" key="1">
    <source>
        <dbReference type="EMBL" id="PTB49186.1"/>
    </source>
</evidence>
<sequence>MLQRSRIAGMLDLQCTCTEHGSKCRYFLLGMECAPAKAVHMYLVQHRASYVCACTCTFPGTQLSPSVVGAQIQLSSLSSLFLARSFPFPPTHKIEVLDGNVMMRWVAGPGLQLHEDCIAFSTPAFYMRINGYWSPLHDSHPTLNHASRQGRRYRYKQTRNQPPEQMCHSGLLLRITSCTPCRSNPAVLRCDVMDVMDTRSECQPPSIC</sequence>
<keyword evidence="2" id="KW-1185">Reference proteome</keyword>
<proteinExistence type="predicted"/>
<dbReference type="GeneID" id="36629763"/>
<dbReference type="AlphaFoldDB" id="A0A2T3ZWJ0"/>
<protein>
    <submittedName>
        <fullName evidence="1">Uncharacterized protein</fullName>
    </submittedName>
</protein>
<dbReference type="EMBL" id="KZ679694">
    <property type="protein sequence ID" value="PTB49186.1"/>
    <property type="molecule type" value="Genomic_DNA"/>
</dbReference>
<dbReference type="Proteomes" id="UP000241690">
    <property type="component" value="Unassembled WGS sequence"/>
</dbReference>